<evidence type="ECO:0000256" key="1">
    <source>
        <dbReference type="SAM" id="MobiDB-lite"/>
    </source>
</evidence>
<name>A0ABY4M3S9_9ACTN</name>
<organism evidence="2 3">
    <name type="scientific">Streptomyces halobius</name>
    <dbReference type="NCBI Taxonomy" id="2879846"/>
    <lineage>
        <taxon>Bacteria</taxon>
        <taxon>Bacillati</taxon>
        <taxon>Actinomycetota</taxon>
        <taxon>Actinomycetes</taxon>
        <taxon>Kitasatosporales</taxon>
        <taxon>Streptomycetaceae</taxon>
        <taxon>Streptomyces</taxon>
    </lineage>
</organism>
<reference evidence="2" key="1">
    <citation type="submission" date="2021-10" db="EMBL/GenBank/DDBJ databases">
        <title>Streptomyces nigrumlapis sp.nov.,an antimicrobial producing actinobacterium isolated from Black Gobi rocks.</title>
        <authorList>
            <person name="Wen Y."/>
            <person name="Zhang W."/>
            <person name="Liu X.G."/>
        </authorList>
    </citation>
    <scope>NUCLEOTIDE SEQUENCE</scope>
    <source>
        <strain evidence="2">ST13-2-2</strain>
    </source>
</reference>
<gene>
    <name evidence="2" type="ORF">K9S39_11745</name>
</gene>
<protein>
    <submittedName>
        <fullName evidence="2">GntR family transcriptional regulator</fullName>
    </submittedName>
</protein>
<proteinExistence type="predicted"/>
<keyword evidence="3" id="KW-1185">Reference proteome</keyword>
<dbReference type="SUPFAM" id="SSF46785">
    <property type="entry name" value="Winged helix' DNA-binding domain"/>
    <property type="match status" value="1"/>
</dbReference>
<dbReference type="RefSeq" id="WP_248863279.1">
    <property type="nucleotide sequence ID" value="NZ_CP086322.1"/>
</dbReference>
<dbReference type="Proteomes" id="UP000830115">
    <property type="component" value="Chromosome"/>
</dbReference>
<dbReference type="EMBL" id="CP086322">
    <property type="protein sequence ID" value="UQA92419.1"/>
    <property type="molecule type" value="Genomic_DNA"/>
</dbReference>
<sequence>MTDTSPCVDRPRQIADCLRELIAAGACPPGTPLSLRAVLARNLVSADPSISDAIRILIDDGTLIRYPGKRPLVRPTIPTRAEGPPSSSGYSPNPPAPRDRWI</sequence>
<feature type="region of interest" description="Disordered" evidence="1">
    <location>
        <begin position="69"/>
        <end position="102"/>
    </location>
</feature>
<evidence type="ECO:0000313" key="3">
    <source>
        <dbReference type="Proteomes" id="UP000830115"/>
    </source>
</evidence>
<dbReference type="InterPro" id="IPR036390">
    <property type="entry name" value="WH_DNA-bd_sf"/>
</dbReference>
<evidence type="ECO:0000313" key="2">
    <source>
        <dbReference type="EMBL" id="UQA92419.1"/>
    </source>
</evidence>
<dbReference type="Gene3D" id="1.10.10.10">
    <property type="entry name" value="Winged helix-like DNA-binding domain superfamily/Winged helix DNA-binding domain"/>
    <property type="match status" value="1"/>
</dbReference>
<dbReference type="InterPro" id="IPR036388">
    <property type="entry name" value="WH-like_DNA-bd_sf"/>
</dbReference>
<accession>A0ABY4M3S9</accession>